<organism evidence="4 5">
    <name type="scientific">Coccomyxa subellipsoidea</name>
    <dbReference type="NCBI Taxonomy" id="248742"/>
    <lineage>
        <taxon>Eukaryota</taxon>
        <taxon>Viridiplantae</taxon>
        <taxon>Chlorophyta</taxon>
        <taxon>core chlorophytes</taxon>
        <taxon>Trebouxiophyceae</taxon>
        <taxon>Trebouxiophyceae incertae sedis</taxon>
        <taxon>Coccomyxaceae</taxon>
        <taxon>Coccomyxa</taxon>
    </lineage>
</organism>
<evidence type="ECO:0000313" key="5">
    <source>
        <dbReference type="Proteomes" id="UP001491310"/>
    </source>
</evidence>
<dbReference type="Proteomes" id="UP001491310">
    <property type="component" value="Unassembled WGS sequence"/>
</dbReference>
<dbReference type="EMBL" id="JALJOT010000010">
    <property type="protein sequence ID" value="KAK9906569.1"/>
    <property type="molecule type" value="Genomic_DNA"/>
</dbReference>
<dbReference type="InterPro" id="IPR033449">
    <property type="entry name" value="Rit1_N"/>
</dbReference>
<feature type="domain" description="Rit1 N-terminal" evidence="3">
    <location>
        <begin position="26"/>
        <end position="316"/>
    </location>
</feature>
<evidence type="ECO:0000256" key="1">
    <source>
        <dbReference type="SAM" id="MobiDB-lite"/>
    </source>
</evidence>
<dbReference type="InterPro" id="IPR007306">
    <property type="entry name" value="Rit1"/>
</dbReference>
<evidence type="ECO:0008006" key="6">
    <source>
        <dbReference type="Google" id="ProtNLM"/>
    </source>
</evidence>
<dbReference type="PANTHER" id="PTHR31811">
    <property type="entry name" value="TRNA A64-2'-O-RIBOSYLPHOSPHATE TRANSFERASE"/>
    <property type="match status" value="1"/>
</dbReference>
<name>A0ABR2YJ72_9CHLO</name>
<keyword evidence="5" id="KW-1185">Reference proteome</keyword>
<dbReference type="Pfam" id="PF04179">
    <property type="entry name" value="Init_tRNA_PT"/>
    <property type="match status" value="1"/>
</dbReference>
<dbReference type="PIRSF" id="PIRSF007747">
    <property type="entry name" value="Ribosyl_Ptfrase"/>
    <property type="match status" value="1"/>
</dbReference>
<evidence type="ECO:0000259" key="3">
    <source>
        <dbReference type="Pfam" id="PF17184"/>
    </source>
</evidence>
<feature type="compositionally biased region" description="Pro residues" evidence="1">
    <location>
        <begin position="540"/>
        <end position="550"/>
    </location>
</feature>
<dbReference type="PANTHER" id="PTHR31811:SF0">
    <property type="entry name" value="TRNA A64-2'-O-RIBOSYLPHOSPHATE TRANSFERASE"/>
    <property type="match status" value="1"/>
</dbReference>
<dbReference type="InterPro" id="IPR029021">
    <property type="entry name" value="Prot-tyrosine_phosphatase-like"/>
</dbReference>
<reference evidence="4 5" key="1">
    <citation type="journal article" date="2024" name="Nat. Commun.">
        <title>Phylogenomics reveals the evolutionary origins of lichenization in chlorophyte algae.</title>
        <authorList>
            <person name="Puginier C."/>
            <person name="Libourel C."/>
            <person name="Otte J."/>
            <person name="Skaloud P."/>
            <person name="Haon M."/>
            <person name="Grisel S."/>
            <person name="Petersen M."/>
            <person name="Berrin J.G."/>
            <person name="Delaux P.M."/>
            <person name="Dal Grande F."/>
            <person name="Keller J."/>
        </authorList>
    </citation>
    <scope>NUCLEOTIDE SEQUENCE [LARGE SCALE GENOMIC DNA]</scope>
    <source>
        <strain evidence="4 5">SAG 216-7</strain>
    </source>
</reference>
<dbReference type="Gene3D" id="3.90.190.10">
    <property type="entry name" value="Protein tyrosine phosphatase superfamily"/>
    <property type="match status" value="1"/>
</dbReference>
<feature type="domain" description="Rit1 DUSP-like" evidence="2">
    <location>
        <begin position="455"/>
        <end position="520"/>
    </location>
</feature>
<evidence type="ECO:0000259" key="2">
    <source>
        <dbReference type="Pfam" id="PF04179"/>
    </source>
</evidence>
<dbReference type="SUPFAM" id="SSF52799">
    <property type="entry name" value="(Phosphotyrosine protein) phosphatases II"/>
    <property type="match status" value="1"/>
</dbReference>
<gene>
    <name evidence="4" type="ORF">WJX75_004349</name>
</gene>
<feature type="region of interest" description="Disordered" evidence="1">
    <location>
        <begin position="326"/>
        <end position="350"/>
    </location>
</feature>
<dbReference type="Pfam" id="PF17184">
    <property type="entry name" value="Rit1_C"/>
    <property type="match status" value="1"/>
</dbReference>
<accession>A0ABR2YJ72</accession>
<sequence length="567" mass="61301">MAIGSADNTTILFNVQPSVNQLLRHLKKQESGLYNCINSVIEDVSFVKEIANLYPSLSLLANLRCGLWYAPDCAGTCYFKSTDGHYGNWGFSNTRLNLHVAQLAAQEGGCLIVDATRRGKTFPDAFTKTIPIWTAVINRSIALVRKQQSTAGSSGEETQAVSLPGEPEWNTQLHVPPWMSANEANQISMRLDGWAHELLQVGADVAGLAAALTKPLRPLWVSQRSQIWLNEVTHPADLPFTPIILVSASLPNARQRRIARASTTDEGGWTYEYVPGAGDDEESWARGLTPQLLWEHKKELVSAGPDGVHDVVKRIVREGAAASALQEPAVRQVPGSFSGRPHAHPADGGLHNLAPVGARICQPTAVRCSGNGLYWIGETGIALGALAAGKASDVWSHVDAVLTLGTKEHPSMAEEAKTRIELRRPHTTGAAVHAGDIIDAYEIVGGPSAPTVTRYLHLPVQGSKHSRRDLQAHLPAALQFLSHHLCHERQVLVHDRDGLDLCVCVSVALLIACFGTGAPEQFKKPDDSRRTAKLGRPSDYHPPPSDPAPLVPETRGDISDGKAVILR</sequence>
<comment type="caution">
    <text evidence="4">The sequence shown here is derived from an EMBL/GenBank/DDBJ whole genome shotgun (WGS) entry which is preliminary data.</text>
</comment>
<proteinExistence type="predicted"/>
<feature type="region of interest" description="Disordered" evidence="1">
    <location>
        <begin position="522"/>
        <end position="567"/>
    </location>
</feature>
<dbReference type="InterPro" id="IPR033421">
    <property type="entry name" value="Rit1_DUSP-like"/>
</dbReference>
<protein>
    <recommendedName>
        <fullName evidence="6">Initiator tRNA phosphoribosyl transferase</fullName>
    </recommendedName>
</protein>
<evidence type="ECO:0000313" key="4">
    <source>
        <dbReference type="EMBL" id="KAK9906569.1"/>
    </source>
</evidence>